<dbReference type="NCBIfam" id="NF008340">
    <property type="entry name" value="PRK11126.1"/>
    <property type="match status" value="1"/>
</dbReference>
<dbReference type="EC" id="4.2.99.20" evidence="3 4"/>
<dbReference type="PANTHER" id="PTHR42916:SF1">
    <property type="entry name" value="PROTEIN PHYLLO, CHLOROPLASTIC"/>
    <property type="match status" value="1"/>
</dbReference>
<dbReference type="RefSeq" id="WP_245614566.1">
    <property type="nucleotide sequence ID" value="NZ_BRLH01000004.1"/>
</dbReference>
<feature type="domain" description="AB hydrolase-1" evidence="5">
    <location>
        <begin position="20"/>
        <end position="252"/>
    </location>
</feature>
<dbReference type="GO" id="GO:0070205">
    <property type="term" value="F:2-succinyl-6-hydroxy-2,4-cyclohexadiene-1-carboxylate synthase activity"/>
    <property type="evidence" value="ECO:0007669"/>
    <property type="project" value="UniProtKB-UniRule"/>
</dbReference>
<comment type="function">
    <text evidence="3">Catalyzes a proton abstraction reaction that results in 2,5-elimination of pyruvate from 2-succinyl-5-enolpyruvyl-6-hydroxy-3-cyclohexene-1-carboxylate (SEPHCHC) and the formation of 2-succinyl-6-hydroxy-2,4-cyclohexadiene-1-carboxylate (SHCHC).</text>
</comment>
<comment type="similarity">
    <text evidence="3">Belongs to the AB hydrolase superfamily. MenH family.</text>
</comment>
<dbReference type="PANTHER" id="PTHR42916">
    <property type="entry name" value="2-SUCCINYL-5-ENOLPYRUVYL-6-HYDROXY-3-CYCLOHEXENE-1-CARBOXYLATE SYNTHASE"/>
    <property type="match status" value="1"/>
</dbReference>
<dbReference type="GO" id="GO:0009234">
    <property type="term" value="P:menaquinone biosynthetic process"/>
    <property type="evidence" value="ECO:0007669"/>
    <property type="project" value="UniProtKB-UniRule"/>
</dbReference>
<organism evidence="6 7">
    <name type="scientific">Leminorella grimontii</name>
    <dbReference type="NCBI Taxonomy" id="82981"/>
    <lineage>
        <taxon>Bacteria</taxon>
        <taxon>Pseudomonadati</taxon>
        <taxon>Pseudomonadota</taxon>
        <taxon>Gammaproteobacteria</taxon>
        <taxon>Enterobacterales</taxon>
        <taxon>Budviciaceae</taxon>
        <taxon>Leminorella</taxon>
    </lineage>
</organism>
<name>A0AAV5N1X9_9GAMM</name>
<dbReference type="InterPro" id="IPR000073">
    <property type="entry name" value="AB_hydrolase_1"/>
</dbReference>
<dbReference type="HAMAP" id="MF_01660">
    <property type="entry name" value="MenH"/>
    <property type="match status" value="1"/>
</dbReference>
<comment type="caution">
    <text evidence="6">The sequence shown here is derived from an EMBL/GenBank/DDBJ whole genome shotgun (WGS) entry which is preliminary data.</text>
</comment>
<evidence type="ECO:0000256" key="3">
    <source>
        <dbReference type="HAMAP-Rule" id="MF_01660"/>
    </source>
</evidence>
<keyword evidence="2 3" id="KW-0456">Lyase</keyword>
<evidence type="ECO:0000313" key="7">
    <source>
        <dbReference type="Proteomes" id="UP001058124"/>
    </source>
</evidence>
<accession>A0AAV5N1X9</accession>
<evidence type="ECO:0000256" key="2">
    <source>
        <dbReference type="ARBA" id="ARBA00023239"/>
    </source>
</evidence>
<dbReference type="NCBIfam" id="TIGR03695">
    <property type="entry name" value="menH_SHCHC"/>
    <property type="match status" value="1"/>
</dbReference>
<dbReference type="Proteomes" id="UP001058124">
    <property type="component" value="Unassembled WGS sequence"/>
</dbReference>
<sequence length="261" mass="29145">MLGLTRYPAERPLDDDAPWLVFIHGLLGDGQDWAKVLPYFSRYSCATLDLPGHGASRSVGVESFDHLDHLLAQTLLAYNINRYILVGYSLGGRTAMYHAALGQSGGLCGLAIEGGNPGLDDPAERDARRAHDAQWAVRFRQLPFDEALDAWYRQPVFADLDDDARGRMIEKRIRNNALTVADMLEATSLGRQPWLTARLNDAVEKRRLPFCYLCGERDLKFQRIALENHFPLRIVPAAGHNAHSGNPEGFAKSLLTFLKEC</sequence>
<keyword evidence="1 3" id="KW-0474">Menaquinone biosynthesis</keyword>
<dbReference type="SUPFAM" id="SSF53474">
    <property type="entry name" value="alpha/beta-Hydrolases"/>
    <property type="match status" value="1"/>
</dbReference>
<dbReference type="Gene3D" id="3.40.50.1820">
    <property type="entry name" value="alpha/beta hydrolase"/>
    <property type="match status" value="1"/>
</dbReference>
<gene>
    <name evidence="3 6" type="primary">menH</name>
    <name evidence="6" type="ORF">SOASR030_20870</name>
</gene>
<keyword evidence="7" id="KW-1185">Reference proteome</keyword>
<evidence type="ECO:0000313" key="6">
    <source>
        <dbReference type="EMBL" id="GKX55975.1"/>
    </source>
</evidence>
<evidence type="ECO:0000259" key="5">
    <source>
        <dbReference type="Pfam" id="PF12697"/>
    </source>
</evidence>
<dbReference type="Pfam" id="PF12697">
    <property type="entry name" value="Abhydrolase_6"/>
    <property type="match status" value="1"/>
</dbReference>
<comment type="catalytic activity">
    <reaction evidence="3">
        <text>5-enolpyruvoyl-6-hydroxy-2-succinyl-cyclohex-3-ene-1-carboxylate = (1R,6R)-6-hydroxy-2-succinyl-cyclohexa-2,4-diene-1-carboxylate + pyruvate</text>
        <dbReference type="Rhea" id="RHEA:25597"/>
        <dbReference type="ChEBI" id="CHEBI:15361"/>
        <dbReference type="ChEBI" id="CHEBI:58689"/>
        <dbReference type="ChEBI" id="CHEBI:58818"/>
        <dbReference type="EC" id="4.2.99.20"/>
    </reaction>
</comment>
<comment type="pathway">
    <text evidence="3">Quinol/quinone metabolism; menaquinone biosynthesis.</text>
</comment>
<comment type="pathway">
    <text evidence="3">Quinol/quinone metabolism; 1,4-dihydroxy-2-naphthoate biosynthesis; 1,4-dihydroxy-2-naphthoate from chorismate: step 3/7.</text>
</comment>
<dbReference type="InterPro" id="IPR029058">
    <property type="entry name" value="AB_hydrolase_fold"/>
</dbReference>
<reference evidence="6" key="1">
    <citation type="submission" date="2022-06" db="EMBL/GenBank/DDBJ databases">
        <title>Draft genome sequences of Leminorella grimontii str. JCM5902.</title>
        <authorList>
            <person name="Wakabayashi Y."/>
            <person name="Kojima K."/>
        </authorList>
    </citation>
    <scope>NUCLEOTIDE SEQUENCE</scope>
    <source>
        <strain evidence="6">JCM 5902</strain>
    </source>
</reference>
<evidence type="ECO:0000256" key="4">
    <source>
        <dbReference type="NCBIfam" id="TIGR03695"/>
    </source>
</evidence>
<protein>
    <recommendedName>
        <fullName evidence="3 4">2-succinyl-6-hydroxy-2,4-cyclohexadiene-1-carboxylate synthase</fullName>
        <shortName evidence="3">SHCHC synthase</shortName>
        <ecNumber evidence="3 4">4.2.99.20</ecNumber>
    </recommendedName>
</protein>
<dbReference type="EMBL" id="BRLH01000004">
    <property type="protein sequence ID" value="GKX55975.1"/>
    <property type="molecule type" value="Genomic_DNA"/>
</dbReference>
<evidence type="ECO:0000256" key="1">
    <source>
        <dbReference type="ARBA" id="ARBA00022428"/>
    </source>
</evidence>
<comment type="subunit">
    <text evidence="3">Monomer.</text>
</comment>
<proteinExistence type="inferred from homology"/>
<dbReference type="AlphaFoldDB" id="A0AAV5N1X9"/>
<dbReference type="InterPro" id="IPR022485">
    <property type="entry name" value="SHCHC_synthase_MenH"/>
</dbReference>